<sequence>MADLSCAQQDNLHYQILQMCIDTAANKNESYFVDFSDVTFWTNEEKDSLFQENSLFGPGNTDSIMKYDRQWIEYEVLSQKVIVFRSVSNPEPGRFIITLDHLWSSDGSHGLEIIIFIKDGKPEFEKVENTWIS</sequence>
<name>A0A644XGP4_9ZZZZ</name>
<protein>
    <submittedName>
        <fullName evidence="1">Uncharacterized protein</fullName>
    </submittedName>
</protein>
<proteinExistence type="predicted"/>
<reference evidence="1" key="1">
    <citation type="submission" date="2019-08" db="EMBL/GenBank/DDBJ databases">
        <authorList>
            <person name="Kucharzyk K."/>
            <person name="Murdoch R.W."/>
            <person name="Higgins S."/>
            <person name="Loffler F."/>
        </authorList>
    </citation>
    <scope>NUCLEOTIDE SEQUENCE</scope>
</reference>
<comment type="caution">
    <text evidence="1">The sequence shown here is derived from an EMBL/GenBank/DDBJ whole genome shotgun (WGS) entry which is preliminary data.</text>
</comment>
<dbReference type="AlphaFoldDB" id="A0A644XGP4"/>
<organism evidence="1">
    <name type="scientific">bioreactor metagenome</name>
    <dbReference type="NCBI Taxonomy" id="1076179"/>
    <lineage>
        <taxon>unclassified sequences</taxon>
        <taxon>metagenomes</taxon>
        <taxon>ecological metagenomes</taxon>
    </lineage>
</organism>
<evidence type="ECO:0000313" key="1">
    <source>
        <dbReference type="EMBL" id="MPM15279.1"/>
    </source>
</evidence>
<dbReference type="EMBL" id="VSSQ01002417">
    <property type="protein sequence ID" value="MPM15279.1"/>
    <property type="molecule type" value="Genomic_DNA"/>
</dbReference>
<gene>
    <name evidence="1" type="ORF">SDC9_61647</name>
</gene>
<accession>A0A644XGP4</accession>